<reference evidence="2 3" key="2">
    <citation type="submission" date="2016-12" db="EMBL/GenBank/DDBJ databases">
        <title>Draft Genome Sequence of Cystobacter ferrugineus Strain Cbfe23.</title>
        <authorList>
            <person name="Akbar S."/>
            <person name="Dowd S.E."/>
            <person name="Stevens D.C."/>
        </authorList>
    </citation>
    <scope>NUCLEOTIDE SEQUENCE [LARGE SCALE GENOMIC DNA]</scope>
    <source>
        <strain evidence="2 3">Cbfe23</strain>
    </source>
</reference>
<evidence type="ECO:0000259" key="1">
    <source>
        <dbReference type="PROSITE" id="PS50075"/>
    </source>
</evidence>
<name>A0A1L9B6Y6_9BACT</name>
<accession>A0A1L9B6Y6</accession>
<dbReference type="Pfam" id="PF00550">
    <property type="entry name" value="PP-binding"/>
    <property type="match status" value="1"/>
</dbReference>
<keyword evidence="3" id="KW-1185">Reference proteome</keyword>
<protein>
    <recommendedName>
        <fullName evidence="1">Carrier domain-containing protein</fullName>
    </recommendedName>
</protein>
<comment type="caution">
    <text evidence="2">The sequence shown here is derived from an EMBL/GenBank/DDBJ whole genome shotgun (WGS) entry which is preliminary data.</text>
</comment>
<evidence type="ECO:0000313" key="2">
    <source>
        <dbReference type="EMBL" id="OJH38024.1"/>
    </source>
</evidence>
<gene>
    <name evidence="2" type="ORF">BON30_22915</name>
</gene>
<dbReference type="SUPFAM" id="SSF47336">
    <property type="entry name" value="ACP-like"/>
    <property type="match status" value="1"/>
</dbReference>
<feature type="domain" description="Carrier" evidence="1">
    <location>
        <begin position="4"/>
        <end position="79"/>
    </location>
</feature>
<dbReference type="Proteomes" id="UP000182229">
    <property type="component" value="Unassembled WGS sequence"/>
</dbReference>
<dbReference type="InterPro" id="IPR009081">
    <property type="entry name" value="PP-bd_ACP"/>
</dbReference>
<sequence>MIQPGIEDAIKKIVQSTLNLPESEIDSSTNLRDLPGVESIKILRIVASLEKKFDVRLDDQVVFRVSTIEELAGAVSKLVEERRTP</sequence>
<proteinExistence type="predicted"/>
<dbReference type="Gene3D" id="1.10.1200.10">
    <property type="entry name" value="ACP-like"/>
    <property type="match status" value="1"/>
</dbReference>
<reference evidence="3" key="1">
    <citation type="submission" date="2016-11" db="EMBL/GenBank/DDBJ databases">
        <authorList>
            <person name="Shukria A."/>
            <person name="Stevens D.C."/>
        </authorList>
    </citation>
    <scope>NUCLEOTIDE SEQUENCE [LARGE SCALE GENOMIC DNA]</scope>
    <source>
        <strain evidence="3">Cbfe23</strain>
    </source>
</reference>
<dbReference type="AlphaFoldDB" id="A0A1L9B6Y6"/>
<dbReference type="RefSeq" id="WP_071900531.1">
    <property type="nucleotide sequence ID" value="NZ_MPIN01000006.1"/>
</dbReference>
<dbReference type="STRING" id="83449.BON30_22915"/>
<organism evidence="2 3">
    <name type="scientific">Cystobacter ferrugineus</name>
    <dbReference type="NCBI Taxonomy" id="83449"/>
    <lineage>
        <taxon>Bacteria</taxon>
        <taxon>Pseudomonadati</taxon>
        <taxon>Myxococcota</taxon>
        <taxon>Myxococcia</taxon>
        <taxon>Myxococcales</taxon>
        <taxon>Cystobacterineae</taxon>
        <taxon>Archangiaceae</taxon>
        <taxon>Cystobacter</taxon>
    </lineage>
</organism>
<dbReference type="EMBL" id="MPIN01000006">
    <property type="protein sequence ID" value="OJH38024.1"/>
    <property type="molecule type" value="Genomic_DNA"/>
</dbReference>
<dbReference type="InterPro" id="IPR036736">
    <property type="entry name" value="ACP-like_sf"/>
</dbReference>
<dbReference type="PROSITE" id="PS50075">
    <property type="entry name" value="CARRIER"/>
    <property type="match status" value="1"/>
</dbReference>
<evidence type="ECO:0000313" key="3">
    <source>
        <dbReference type="Proteomes" id="UP000182229"/>
    </source>
</evidence>